<reference evidence="2" key="1">
    <citation type="journal article" date="2016" name="Nat. Genet.">
        <title>A high-quality carrot genome assembly provides new insights into carotenoid accumulation and asterid genome evolution.</title>
        <authorList>
            <person name="Iorizzo M."/>
            <person name="Ellison S."/>
            <person name="Senalik D."/>
            <person name="Zeng P."/>
            <person name="Satapoomin P."/>
            <person name="Huang J."/>
            <person name="Bowman M."/>
            <person name="Iovene M."/>
            <person name="Sanseverino W."/>
            <person name="Cavagnaro P."/>
            <person name="Yildiz M."/>
            <person name="Macko-Podgorni A."/>
            <person name="Moranska E."/>
            <person name="Grzebelus E."/>
            <person name="Grzebelus D."/>
            <person name="Ashrafi H."/>
            <person name="Zheng Z."/>
            <person name="Cheng S."/>
            <person name="Spooner D."/>
            <person name="Van Deynze A."/>
            <person name="Simon P."/>
        </authorList>
    </citation>
    <scope>NUCLEOTIDE SEQUENCE [LARGE SCALE GENOMIC DNA]</scope>
    <source>
        <tissue evidence="2">Leaf</tissue>
    </source>
</reference>
<accession>A0A166GEW0</accession>
<evidence type="ECO:0000256" key="1">
    <source>
        <dbReference type="SAM" id="MobiDB-lite"/>
    </source>
</evidence>
<proteinExistence type="predicted"/>
<feature type="compositionally biased region" description="Acidic residues" evidence="1">
    <location>
        <begin position="162"/>
        <end position="174"/>
    </location>
</feature>
<dbReference type="Proteomes" id="UP000077755">
    <property type="component" value="Chromosome 1"/>
</dbReference>
<feature type="region of interest" description="Disordered" evidence="1">
    <location>
        <begin position="142"/>
        <end position="179"/>
    </location>
</feature>
<name>A0A166GEW0_DAUCS</name>
<feature type="compositionally biased region" description="Basic and acidic residues" evidence="1">
    <location>
        <begin position="150"/>
        <end position="161"/>
    </location>
</feature>
<gene>
    <name evidence="2" type="ORF">DCAR_001535</name>
    <name evidence="3" type="ORF">DCAR_0101482</name>
</gene>
<dbReference type="EMBL" id="LNRQ01000001">
    <property type="protein sequence ID" value="KZN08879.1"/>
    <property type="molecule type" value="Genomic_DNA"/>
</dbReference>
<evidence type="ECO:0000313" key="2">
    <source>
        <dbReference type="EMBL" id="KZN08879.1"/>
    </source>
</evidence>
<keyword evidence="4" id="KW-1185">Reference proteome</keyword>
<sequence>MKMRKAAEAKKVNVALRKSMVKKGDDESGATYLSDEMRSVASSSEDEIVRRQAMKEDNKHLQKLREPSPTTQAKATDSSYVPITAAAFSKEGETDKSHCLTRSEGKKFMKDLRGPLYNEWLLKWPPINRPGEATIIGATFSQSSIKNSHAKKEEEKAKLPLDEEDYLEEDELEEQSTQPIKSVRMITKTQFKFKNTPETAVDVDEDNDP</sequence>
<dbReference type="Gramene" id="KZN08879">
    <property type="protein sequence ID" value="KZN08879"/>
    <property type="gene ID" value="DCAR_001535"/>
</dbReference>
<evidence type="ECO:0000313" key="4">
    <source>
        <dbReference type="Proteomes" id="UP000077755"/>
    </source>
</evidence>
<dbReference type="AlphaFoldDB" id="A0A166GEW0"/>
<feature type="region of interest" description="Disordered" evidence="1">
    <location>
        <begin position="22"/>
        <end position="80"/>
    </location>
</feature>
<evidence type="ECO:0000313" key="3">
    <source>
        <dbReference type="EMBL" id="WOG82319.1"/>
    </source>
</evidence>
<organism evidence="2">
    <name type="scientific">Daucus carota subsp. sativus</name>
    <name type="common">Carrot</name>
    <dbReference type="NCBI Taxonomy" id="79200"/>
    <lineage>
        <taxon>Eukaryota</taxon>
        <taxon>Viridiplantae</taxon>
        <taxon>Streptophyta</taxon>
        <taxon>Embryophyta</taxon>
        <taxon>Tracheophyta</taxon>
        <taxon>Spermatophyta</taxon>
        <taxon>Magnoliopsida</taxon>
        <taxon>eudicotyledons</taxon>
        <taxon>Gunneridae</taxon>
        <taxon>Pentapetalae</taxon>
        <taxon>asterids</taxon>
        <taxon>campanulids</taxon>
        <taxon>Apiales</taxon>
        <taxon>Apiaceae</taxon>
        <taxon>Apioideae</taxon>
        <taxon>Scandiceae</taxon>
        <taxon>Daucinae</taxon>
        <taxon>Daucus</taxon>
        <taxon>Daucus sect. Daucus</taxon>
    </lineage>
</organism>
<reference evidence="3" key="2">
    <citation type="submission" date="2022-03" db="EMBL/GenBank/DDBJ databases">
        <title>Draft title - Genomic analysis of global carrot germplasm unveils the trajectory of domestication and the origin of high carotenoid orange carrot.</title>
        <authorList>
            <person name="Iorizzo M."/>
            <person name="Ellison S."/>
            <person name="Senalik D."/>
            <person name="Macko-Podgorni A."/>
            <person name="Grzebelus D."/>
            <person name="Bostan H."/>
            <person name="Rolling W."/>
            <person name="Curaba J."/>
            <person name="Simon P."/>
        </authorList>
    </citation>
    <scope>NUCLEOTIDE SEQUENCE</scope>
    <source>
        <tissue evidence="3">Leaf</tissue>
    </source>
</reference>
<protein>
    <submittedName>
        <fullName evidence="2">Uncharacterized protein</fullName>
    </submittedName>
</protein>
<feature type="compositionally biased region" description="Basic and acidic residues" evidence="1">
    <location>
        <begin position="47"/>
        <end position="66"/>
    </location>
</feature>
<feature type="compositionally biased region" description="Polar residues" evidence="1">
    <location>
        <begin position="68"/>
        <end position="80"/>
    </location>
</feature>
<dbReference type="EMBL" id="CP093343">
    <property type="protein sequence ID" value="WOG82319.1"/>
    <property type="molecule type" value="Genomic_DNA"/>
</dbReference>